<sequence length="410" mass="47695">MLSGFVIIIFGILALMILERIYPDQKLPRVKGWWISVVLINIYQLFVVVLGMYTWEKWLQIPSLLDLSRFMNPAVGGFVAYLINTWIFYWWHRARHEIYILWLLFHQVHHSPQRIEVVTSFYKHPLEILADSIMMTVLLYPVLGLTVESSIWLSGFSAYGEYFYHMNIATPRWIGYIFQRPESHRLHHGRNRRVTCPNHSDLAIWDILGATFVNPKTNECTTGFEKKLEEKRADMLLFRDVLAFRKHRINKKKVVYQILLLVVLGIGCMNIVGYMFNSTPIKAVSFVSGASPLPLVFSAYNGVETFSTTFTIDIETNDNITFAFPLTREIYSNIEGPYNRRNIYGVVFSHGPFFQLPELVALRQLLLKYAICEHKLKFDKYPSNIKKATINIKSKTVGNKNQSWSMDVMC</sequence>
<dbReference type="Pfam" id="PF04116">
    <property type="entry name" value="FA_hydroxylase"/>
    <property type="match status" value="1"/>
</dbReference>
<evidence type="ECO:0000256" key="4">
    <source>
        <dbReference type="ARBA" id="ARBA00023136"/>
    </source>
</evidence>
<dbReference type="EMBL" id="KY523104">
    <property type="protein sequence ID" value="QKU35310.1"/>
    <property type="molecule type" value="Genomic_DNA"/>
</dbReference>
<feature type="transmembrane region" description="Helical" evidence="5">
    <location>
        <begin position="70"/>
        <end position="91"/>
    </location>
</feature>
<reference evidence="7" key="1">
    <citation type="submission" date="2017-01" db="EMBL/GenBank/DDBJ databases">
        <authorList>
            <person name="Assis F.L."/>
            <person name="Abrahao J.S."/>
            <person name="Silva L."/>
            <person name="Khalil J.B."/>
            <person name="Rodrigues R."/>
            <person name="Silva L.S."/>
            <person name="Arantes T."/>
            <person name="Boratto P."/>
            <person name="Andrade M."/>
            <person name="Kroon E.G."/>
            <person name="Ribeiro B."/>
            <person name="Bergier I."/>
            <person name="Seligmann H."/>
            <person name="Ghigo E."/>
            <person name="Colson P."/>
            <person name="Levasseur A."/>
            <person name="Raoult D."/>
            <person name="Scola B.L."/>
        </authorList>
    </citation>
    <scope>NUCLEOTIDE SEQUENCE</scope>
    <source>
        <strain evidence="7">Soda lake</strain>
    </source>
</reference>
<dbReference type="InterPro" id="IPR006694">
    <property type="entry name" value="Fatty_acid_hydroxylase"/>
</dbReference>
<comment type="subcellular location">
    <subcellularLocation>
        <location evidence="1">Membrane</location>
    </subcellularLocation>
</comment>
<dbReference type="GeneID" id="80518733"/>
<name>A0A6N1NMW6_9VIRU</name>
<dbReference type="GO" id="GO:0016491">
    <property type="term" value="F:oxidoreductase activity"/>
    <property type="evidence" value="ECO:0007669"/>
    <property type="project" value="InterPro"/>
</dbReference>
<feature type="transmembrane region" description="Helical" evidence="5">
    <location>
        <begin position="254"/>
        <end position="276"/>
    </location>
</feature>
<evidence type="ECO:0000313" key="7">
    <source>
        <dbReference type="EMBL" id="QKU35310.1"/>
    </source>
</evidence>
<dbReference type="InterPro" id="IPR050307">
    <property type="entry name" value="Sterol_Desaturase_Related"/>
</dbReference>
<proteinExistence type="predicted"/>
<feature type="transmembrane region" description="Helical" evidence="5">
    <location>
        <begin position="6"/>
        <end position="22"/>
    </location>
</feature>
<evidence type="ECO:0000256" key="3">
    <source>
        <dbReference type="ARBA" id="ARBA00022989"/>
    </source>
</evidence>
<dbReference type="KEGG" id="vg:80518733"/>
<accession>A0A6N1NMW6</accession>
<evidence type="ECO:0000256" key="5">
    <source>
        <dbReference type="SAM" id="Phobius"/>
    </source>
</evidence>
<protein>
    <submittedName>
        <fullName evidence="7">Desaturase</fullName>
    </submittedName>
</protein>
<dbReference type="GO" id="GO:0016020">
    <property type="term" value="C:membrane"/>
    <property type="evidence" value="ECO:0007669"/>
    <property type="project" value="UniProtKB-SubCell"/>
</dbReference>
<dbReference type="PANTHER" id="PTHR11863">
    <property type="entry name" value="STEROL DESATURASE"/>
    <property type="match status" value="1"/>
</dbReference>
<keyword evidence="3 5" id="KW-1133">Transmembrane helix</keyword>
<dbReference type="GO" id="GO:0008610">
    <property type="term" value="P:lipid biosynthetic process"/>
    <property type="evidence" value="ECO:0007669"/>
    <property type="project" value="InterPro"/>
</dbReference>
<dbReference type="RefSeq" id="YP_010781969.1">
    <property type="nucleotide sequence ID" value="NC_075039.1"/>
</dbReference>
<reference evidence="7" key="2">
    <citation type="journal article" date="2018" name="Nat. Commun.">
        <title>Tailed giant Tupanvirus possesses the most complete translational apparatus of the known virosphere.</title>
        <authorList>
            <person name="Abrahao J."/>
            <person name="Silva L."/>
            <person name="Silva L.S."/>
            <person name="Khalil J.Y.B."/>
            <person name="Rodrigues R."/>
            <person name="Arantes T."/>
            <person name="Assis F."/>
            <person name="Boratto P."/>
            <person name="Andrade M."/>
            <person name="Kroon E.G."/>
            <person name="Ribeiro B."/>
            <person name="Bergier I."/>
            <person name="Seligmann H."/>
            <person name="Ghigo E."/>
            <person name="Colson P."/>
            <person name="Levasseur A."/>
            <person name="Kroemer G."/>
            <person name="Raoult D."/>
            <person name="La Scola B."/>
        </authorList>
    </citation>
    <scope>NUCLEOTIDE SEQUENCE [LARGE SCALE GENOMIC DNA]</scope>
    <source>
        <strain evidence="7">Soda lake</strain>
    </source>
</reference>
<feature type="transmembrane region" description="Helical" evidence="5">
    <location>
        <begin position="34"/>
        <end position="55"/>
    </location>
</feature>
<dbReference type="GO" id="GO:0005506">
    <property type="term" value="F:iron ion binding"/>
    <property type="evidence" value="ECO:0007669"/>
    <property type="project" value="InterPro"/>
</dbReference>
<keyword evidence="2 5" id="KW-0812">Transmembrane</keyword>
<organism evidence="7">
    <name type="scientific">Tupanvirus soda lake</name>
    <dbReference type="NCBI Taxonomy" id="2126985"/>
    <lineage>
        <taxon>Viruses</taxon>
        <taxon>Varidnaviria</taxon>
        <taxon>Bamfordvirae</taxon>
        <taxon>Nucleocytoviricota</taxon>
        <taxon>Megaviricetes</taxon>
        <taxon>Imitervirales</taxon>
        <taxon>Mimiviridae</taxon>
        <taxon>Megamimivirinae</taxon>
        <taxon>Tupanvirus</taxon>
        <taxon>Tupanvirus salinum</taxon>
    </lineage>
</organism>
<evidence type="ECO:0000259" key="6">
    <source>
        <dbReference type="Pfam" id="PF04116"/>
    </source>
</evidence>
<evidence type="ECO:0000256" key="2">
    <source>
        <dbReference type="ARBA" id="ARBA00022692"/>
    </source>
</evidence>
<feature type="domain" description="Fatty acid hydroxylase" evidence="6">
    <location>
        <begin position="79"/>
        <end position="211"/>
    </location>
</feature>
<keyword evidence="4 5" id="KW-0472">Membrane</keyword>
<evidence type="ECO:0000256" key="1">
    <source>
        <dbReference type="ARBA" id="ARBA00004370"/>
    </source>
</evidence>